<reference evidence="3" key="2">
    <citation type="submission" date="2015-01" db="EMBL/GenBank/DDBJ databases">
        <title>Evolutionary Origins and Diversification of the Mycorrhizal Mutualists.</title>
        <authorList>
            <consortium name="DOE Joint Genome Institute"/>
            <consortium name="Mycorrhizal Genomics Consortium"/>
            <person name="Kohler A."/>
            <person name="Kuo A."/>
            <person name="Nagy L.G."/>
            <person name="Floudas D."/>
            <person name="Copeland A."/>
            <person name="Barry K.W."/>
            <person name="Cichocki N."/>
            <person name="Veneault-Fourrey C."/>
            <person name="LaButti K."/>
            <person name="Lindquist E.A."/>
            <person name="Lipzen A."/>
            <person name="Lundell T."/>
            <person name="Morin E."/>
            <person name="Murat C."/>
            <person name="Riley R."/>
            <person name="Ohm R."/>
            <person name="Sun H."/>
            <person name="Tunlid A."/>
            <person name="Henrissat B."/>
            <person name="Grigoriev I.V."/>
            <person name="Hibbett D.S."/>
            <person name="Martin F."/>
        </authorList>
    </citation>
    <scope>NUCLEOTIDE SEQUENCE [LARGE SCALE GENOMIC DNA]</scope>
    <source>
        <strain evidence="3">MUT 4182</strain>
    </source>
</reference>
<dbReference type="Proteomes" id="UP000054248">
    <property type="component" value="Unassembled WGS sequence"/>
</dbReference>
<gene>
    <name evidence="2" type="ORF">M407DRAFT_241077</name>
</gene>
<dbReference type="HOGENOM" id="CLU_2777771_0_0_1"/>
<name>A0A0C3MHR2_9AGAM</name>
<evidence type="ECO:0000313" key="3">
    <source>
        <dbReference type="Proteomes" id="UP000054248"/>
    </source>
</evidence>
<accession>A0A0C3MHR2</accession>
<sequence>MPLAFSDRKGLVQKSKRPGTLPLLNPRTEVRRMRIKNPGFMLESGCTCMHSNAAMLGLGQLPRSSSPNI</sequence>
<dbReference type="AlphaFoldDB" id="A0A0C3MHR2"/>
<reference evidence="2 3" key="1">
    <citation type="submission" date="2014-04" db="EMBL/GenBank/DDBJ databases">
        <authorList>
            <consortium name="DOE Joint Genome Institute"/>
            <person name="Kuo A."/>
            <person name="Girlanda M."/>
            <person name="Perotto S."/>
            <person name="Kohler A."/>
            <person name="Nagy L.G."/>
            <person name="Floudas D."/>
            <person name="Copeland A."/>
            <person name="Barry K.W."/>
            <person name="Cichocki N."/>
            <person name="Veneault-Fourrey C."/>
            <person name="LaButti K."/>
            <person name="Lindquist E.A."/>
            <person name="Lipzen A."/>
            <person name="Lundell T."/>
            <person name="Morin E."/>
            <person name="Murat C."/>
            <person name="Sun H."/>
            <person name="Tunlid A."/>
            <person name="Henrissat B."/>
            <person name="Grigoriev I.V."/>
            <person name="Hibbett D.S."/>
            <person name="Martin F."/>
            <person name="Nordberg H.P."/>
            <person name="Cantor M.N."/>
            <person name="Hua S.X."/>
        </authorList>
    </citation>
    <scope>NUCLEOTIDE SEQUENCE [LARGE SCALE GENOMIC DNA]</scope>
    <source>
        <strain evidence="2 3">MUT 4182</strain>
    </source>
</reference>
<proteinExistence type="predicted"/>
<organism evidence="2 3">
    <name type="scientific">Tulasnella calospora MUT 4182</name>
    <dbReference type="NCBI Taxonomy" id="1051891"/>
    <lineage>
        <taxon>Eukaryota</taxon>
        <taxon>Fungi</taxon>
        <taxon>Dikarya</taxon>
        <taxon>Basidiomycota</taxon>
        <taxon>Agaricomycotina</taxon>
        <taxon>Agaricomycetes</taxon>
        <taxon>Cantharellales</taxon>
        <taxon>Tulasnellaceae</taxon>
        <taxon>Tulasnella</taxon>
    </lineage>
</organism>
<dbReference type="EMBL" id="KN822949">
    <property type="protein sequence ID" value="KIO33217.1"/>
    <property type="molecule type" value="Genomic_DNA"/>
</dbReference>
<evidence type="ECO:0000313" key="2">
    <source>
        <dbReference type="EMBL" id="KIO33217.1"/>
    </source>
</evidence>
<keyword evidence="3" id="KW-1185">Reference proteome</keyword>
<feature type="compositionally biased region" description="Basic and acidic residues" evidence="1">
    <location>
        <begin position="1"/>
        <end position="10"/>
    </location>
</feature>
<protein>
    <submittedName>
        <fullName evidence="2">Uncharacterized protein</fullName>
    </submittedName>
</protein>
<evidence type="ECO:0000256" key="1">
    <source>
        <dbReference type="SAM" id="MobiDB-lite"/>
    </source>
</evidence>
<feature type="region of interest" description="Disordered" evidence="1">
    <location>
        <begin position="1"/>
        <end position="23"/>
    </location>
</feature>